<evidence type="ECO:0000313" key="2">
    <source>
        <dbReference type="Proteomes" id="UP001062846"/>
    </source>
</evidence>
<dbReference type="EMBL" id="CM046395">
    <property type="protein sequence ID" value="KAI8541873.1"/>
    <property type="molecule type" value="Genomic_DNA"/>
</dbReference>
<evidence type="ECO:0000313" key="1">
    <source>
        <dbReference type="EMBL" id="KAI8541873.1"/>
    </source>
</evidence>
<accession>A0ACC0MNK7</accession>
<name>A0ACC0MNK7_RHOML</name>
<dbReference type="Proteomes" id="UP001062846">
    <property type="component" value="Chromosome 8"/>
</dbReference>
<protein>
    <submittedName>
        <fullName evidence="1">Uncharacterized protein</fullName>
    </submittedName>
</protein>
<proteinExistence type="predicted"/>
<keyword evidence="2" id="KW-1185">Reference proteome</keyword>
<sequence length="337" mass="37676">MPRERESRLILALKSKRDQKSTAIVDPALAVEKVRSDMRFEPSDARSMFCAVSCPKICISYPRSPVLRQRRSAPTRLRVSASLSNPSGAQVEYTPWLIVGLGNPGNKYHGTRHNVGYQMIDHSSQAEGITLNSIQSKALIGIGSIGEVPVLLAKPQAYMNFTGESVGPLAAYYQVPLCHILLVYDEMSLPNGILRLQPKGGHGYHNGVKSVIEHLDGCREFPRLSIGWDRKSTWYYGHESLSSSKVQFVRAETGKDYFCFCRMDAALEQGVDAVRNLVLKGFNSLTTRFNLEQKYNNNKMDAALEQGVDAVRNLVLKGFNSLTTRFNLEQKYNNNKV</sequence>
<organism evidence="1 2">
    <name type="scientific">Rhododendron molle</name>
    <name type="common">Chinese azalea</name>
    <name type="synonym">Azalea mollis</name>
    <dbReference type="NCBI Taxonomy" id="49168"/>
    <lineage>
        <taxon>Eukaryota</taxon>
        <taxon>Viridiplantae</taxon>
        <taxon>Streptophyta</taxon>
        <taxon>Embryophyta</taxon>
        <taxon>Tracheophyta</taxon>
        <taxon>Spermatophyta</taxon>
        <taxon>Magnoliopsida</taxon>
        <taxon>eudicotyledons</taxon>
        <taxon>Gunneridae</taxon>
        <taxon>Pentapetalae</taxon>
        <taxon>asterids</taxon>
        <taxon>Ericales</taxon>
        <taxon>Ericaceae</taxon>
        <taxon>Ericoideae</taxon>
        <taxon>Rhodoreae</taxon>
        <taxon>Rhododendron</taxon>
    </lineage>
</organism>
<reference evidence="1" key="1">
    <citation type="submission" date="2022-02" db="EMBL/GenBank/DDBJ databases">
        <title>Plant Genome Project.</title>
        <authorList>
            <person name="Zhang R.-G."/>
        </authorList>
    </citation>
    <scope>NUCLEOTIDE SEQUENCE</scope>
    <source>
        <strain evidence="1">AT1</strain>
    </source>
</reference>
<comment type="caution">
    <text evidence="1">The sequence shown here is derived from an EMBL/GenBank/DDBJ whole genome shotgun (WGS) entry which is preliminary data.</text>
</comment>
<gene>
    <name evidence="1" type="ORF">RHMOL_Rhmol08G0095100</name>
</gene>